<gene>
    <name evidence="11" type="ORF">G1H10_08295</name>
</gene>
<comment type="subcellular location">
    <subcellularLocation>
        <location evidence="1">Cell membrane</location>
        <topology evidence="1">Peripheral membrane protein</topology>
    </subcellularLocation>
</comment>
<evidence type="ECO:0000313" key="12">
    <source>
        <dbReference type="Proteomes" id="UP000475214"/>
    </source>
</evidence>
<dbReference type="Pfam" id="PF00005">
    <property type="entry name" value="ABC_tran"/>
    <property type="match status" value="2"/>
</dbReference>
<comment type="similarity">
    <text evidence="2">Belongs to the ABC transporter superfamily.</text>
</comment>
<dbReference type="InterPro" id="IPR027417">
    <property type="entry name" value="P-loop_NTPase"/>
</dbReference>
<dbReference type="GO" id="GO:0005886">
    <property type="term" value="C:plasma membrane"/>
    <property type="evidence" value="ECO:0007669"/>
    <property type="project" value="UniProtKB-SubCell"/>
</dbReference>
<evidence type="ECO:0000259" key="10">
    <source>
        <dbReference type="PROSITE" id="PS50893"/>
    </source>
</evidence>
<evidence type="ECO:0000256" key="1">
    <source>
        <dbReference type="ARBA" id="ARBA00004202"/>
    </source>
</evidence>
<dbReference type="Proteomes" id="UP000475214">
    <property type="component" value="Unassembled WGS sequence"/>
</dbReference>
<evidence type="ECO:0000256" key="8">
    <source>
        <dbReference type="ARBA" id="ARBA00022967"/>
    </source>
</evidence>
<keyword evidence="8" id="KW-1278">Translocase</keyword>
<dbReference type="Gene3D" id="3.40.50.300">
    <property type="entry name" value="P-loop containing nucleotide triphosphate hydrolases"/>
    <property type="match status" value="2"/>
</dbReference>
<organism evidence="11 12">
    <name type="scientific">Phytoactinopolyspora halotolerans</name>
    <dbReference type="NCBI Taxonomy" id="1981512"/>
    <lineage>
        <taxon>Bacteria</taxon>
        <taxon>Bacillati</taxon>
        <taxon>Actinomycetota</taxon>
        <taxon>Actinomycetes</taxon>
        <taxon>Jiangellales</taxon>
        <taxon>Jiangellaceae</taxon>
        <taxon>Phytoactinopolyspora</taxon>
    </lineage>
</organism>
<dbReference type="CDD" id="cd03257">
    <property type="entry name" value="ABC_NikE_OppD_transporters"/>
    <property type="match status" value="1"/>
</dbReference>
<dbReference type="GO" id="GO:0005524">
    <property type="term" value="F:ATP binding"/>
    <property type="evidence" value="ECO:0007669"/>
    <property type="project" value="UniProtKB-KW"/>
</dbReference>
<keyword evidence="12" id="KW-1185">Reference proteome</keyword>
<keyword evidence="9" id="KW-0472">Membrane</keyword>
<dbReference type="SMART" id="SM00382">
    <property type="entry name" value="AAA"/>
    <property type="match status" value="2"/>
</dbReference>
<dbReference type="AlphaFoldDB" id="A0A6L9S867"/>
<dbReference type="InterPro" id="IPR017871">
    <property type="entry name" value="ABC_transporter-like_CS"/>
</dbReference>
<evidence type="ECO:0000256" key="2">
    <source>
        <dbReference type="ARBA" id="ARBA00005417"/>
    </source>
</evidence>
<dbReference type="InterPro" id="IPR003593">
    <property type="entry name" value="AAA+_ATPase"/>
</dbReference>
<dbReference type="PROSITE" id="PS00211">
    <property type="entry name" value="ABC_TRANSPORTER_1"/>
    <property type="match status" value="1"/>
</dbReference>
<comment type="caution">
    <text evidence="11">The sequence shown here is derived from an EMBL/GenBank/DDBJ whole genome shotgun (WGS) entry which is preliminary data.</text>
</comment>
<dbReference type="SUPFAM" id="SSF52540">
    <property type="entry name" value="P-loop containing nucleoside triphosphate hydrolases"/>
    <property type="match status" value="2"/>
</dbReference>
<keyword evidence="3" id="KW-0813">Transport</keyword>
<dbReference type="EMBL" id="JAAGOA010000005">
    <property type="protein sequence ID" value="NEE00170.1"/>
    <property type="molecule type" value="Genomic_DNA"/>
</dbReference>
<dbReference type="GO" id="GO:0016887">
    <property type="term" value="F:ATP hydrolysis activity"/>
    <property type="evidence" value="ECO:0007669"/>
    <property type="project" value="InterPro"/>
</dbReference>
<evidence type="ECO:0000256" key="6">
    <source>
        <dbReference type="ARBA" id="ARBA00022741"/>
    </source>
</evidence>
<accession>A0A6L9S867</accession>
<dbReference type="PANTHER" id="PTHR43297">
    <property type="entry name" value="OLIGOPEPTIDE TRANSPORT ATP-BINDING PROTEIN APPD"/>
    <property type="match status" value="1"/>
</dbReference>
<keyword evidence="6" id="KW-0547">Nucleotide-binding</keyword>
<evidence type="ECO:0000256" key="4">
    <source>
        <dbReference type="ARBA" id="ARBA00022475"/>
    </source>
</evidence>
<reference evidence="11 12" key="1">
    <citation type="submission" date="2020-02" db="EMBL/GenBank/DDBJ databases">
        <authorList>
            <person name="Li X.-J."/>
            <person name="Han X.-M."/>
        </authorList>
    </citation>
    <scope>NUCLEOTIDE SEQUENCE [LARGE SCALE GENOMIC DNA]</scope>
    <source>
        <strain evidence="11 12">CCTCC AB 2017055</strain>
    </source>
</reference>
<name>A0A6L9S867_9ACTN</name>
<keyword evidence="7 11" id="KW-0067">ATP-binding</keyword>
<dbReference type="InterPro" id="IPR050388">
    <property type="entry name" value="ABC_Ni/Peptide_Import"/>
</dbReference>
<evidence type="ECO:0000256" key="9">
    <source>
        <dbReference type="ARBA" id="ARBA00023136"/>
    </source>
</evidence>
<evidence type="ECO:0000256" key="5">
    <source>
        <dbReference type="ARBA" id="ARBA00022519"/>
    </source>
</evidence>
<evidence type="ECO:0000256" key="3">
    <source>
        <dbReference type="ARBA" id="ARBA00022448"/>
    </source>
</evidence>
<keyword evidence="5" id="KW-0997">Cell inner membrane</keyword>
<dbReference type="InterPro" id="IPR003439">
    <property type="entry name" value="ABC_transporter-like_ATP-bd"/>
</dbReference>
<evidence type="ECO:0000256" key="7">
    <source>
        <dbReference type="ARBA" id="ARBA00022840"/>
    </source>
</evidence>
<keyword evidence="4" id="KW-1003">Cell membrane</keyword>
<sequence>MRIGGLGVRYPDGHLALDGVSVVVHDGETVAVVGGSGSGKSTLVRAVLGLLPAGTVVAGSISLEGVGDLTRMRDRELRGIRGRHIGYVAQDPYASADPWWTVGHHVGEAWRVHRLRVPAQEIVARVATLGVDDARTRLGDRPATWSGGMLQRADIVAATAHRPRLIVADEPTSALDVEVARTALAALVAQSRSLLLVSHDLDMVAEHADRIVVLDGGRIAQELIVGRRGAHALQDAASHPATRRLLAALPGSVARPARPAARVGSGVEAADSEVVAALEDVTLAYSGGDAVVAGVDLRIAAGEVVGLCGPSGAGKSTVLRALAGLLRPVSGTVRHGDVALWTDDGTRPRPGFVMPIFQDAAASLNPRWPIWKTVAEATATTSLGNRRLSAPDVRRRAYDLLRSVGLGDVDPQARPRRLSGGQRQRVAVARAMGGGAALVVADEPTAALDTVYAQEIVDLLRALADSGCALAVVSHDERRLRSFAGRVLRVADGTVTPD</sequence>
<feature type="domain" description="ABC transporter" evidence="10">
    <location>
        <begin position="276"/>
        <end position="498"/>
    </location>
</feature>
<feature type="domain" description="ABC transporter" evidence="10">
    <location>
        <begin position="1"/>
        <end position="241"/>
    </location>
</feature>
<evidence type="ECO:0000313" key="11">
    <source>
        <dbReference type="EMBL" id="NEE00170.1"/>
    </source>
</evidence>
<protein>
    <submittedName>
        <fullName evidence="11">ABC transporter ATP-binding protein</fullName>
    </submittedName>
</protein>
<dbReference type="PROSITE" id="PS50893">
    <property type="entry name" value="ABC_TRANSPORTER_2"/>
    <property type="match status" value="2"/>
</dbReference>
<proteinExistence type="inferred from homology"/>
<dbReference type="PANTHER" id="PTHR43297:SF14">
    <property type="entry name" value="ATPASE AAA-TYPE CORE DOMAIN-CONTAINING PROTEIN"/>
    <property type="match status" value="1"/>
</dbReference>